<dbReference type="Proteomes" id="UP000325105">
    <property type="component" value="Unassembled WGS sequence"/>
</dbReference>
<comment type="caution">
    <text evidence="1">The sequence shown here is derived from an EMBL/GenBank/DDBJ whole genome shotgun (WGS) entry which is preliminary data.</text>
</comment>
<evidence type="ECO:0000313" key="1">
    <source>
        <dbReference type="EMBL" id="TYP90149.1"/>
    </source>
</evidence>
<name>A0A5S5D681_9SPHI</name>
<organism evidence="1 2">
    <name type="scientific">Sphingobacterium allocomposti</name>
    <dbReference type="NCBI Taxonomy" id="415956"/>
    <lineage>
        <taxon>Bacteria</taxon>
        <taxon>Pseudomonadati</taxon>
        <taxon>Bacteroidota</taxon>
        <taxon>Sphingobacteriia</taxon>
        <taxon>Sphingobacteriales</taxon>
        <taxon>Sphingobacteriaceae</taxon>
        <taxon>Sphingobacterium</taxon>
    </lineage>
</organism>
<evidence type="ECO:0000313" key="2">
    <source>
        <dbReference type="Proteomes" id="UP000325105"/>
    </source>
</evidence>
<protein>
    <submittedName>
        <fullName evidence="1">Uncharacterized protein</fullName>
    </submittedName>
</protein>
<keyword evidence="2" id="KW-1185">Reference proteome</keyword>
<reference evidence="1 2" key="1">
    <citation type="submission" date="2019-07" db="EMBL/GenBank/DDBJ databases">
        <title>Genomic Encyclopedia of Archaeal and Bacterial Type Strains, Phase II (KMG-II): from individual species to whole genera.</title>
        <authorList>
            <person name="Goeker M."/>
        </authorList>
    </citation>
    <scope>NUCLEOTIDE SEQUENCE [LARGE SCALE GENOMIC DNA]</scope>
    <source>
        <strain evidence="1 2">DSM 18850</strain>
    </source>
</reference>
<gene>
    <name evidence="1" type="ORF">BC792_12526</name>
</gene>
<dbReference type="AlphaFoldDB" id="A0A5S5D681"/>
<accession>A0A5S5D681</accession>
<dbReference type="EMBL" id="VNHX01000025">
    <property type="protein sequence ID" value="TYP90149.1"/>
    <property type="molecule type" value="Genomic_DNA"/>
</dbReference>
<proteinExistence type="predicted"/>
<sequence>MLRTPFLGYEAILSYSEWQMAISRKVVDL</sequence>